<dbReference type="Gene3D" id="1.10.10.60">
    <property type="entry name" value="Homeodomain-like"/>
    <property type="match status" value="1"/>
</dbReference>
<dbReference type="STRING" id="1330021.A0A367L4Z8"/>
<dbReference type="OrthoDB" id="2240312at2759"/>
<dbReference type="SMART" id="SM00717">
    <property type="entry name" value="SANT"/>
    <property type="match status" value="1"/>
</dbReference>
<feature type="compositionally biased region" description="Acidic residues" evidence="1">
    <location>
        <begin position="1"/>
        <end position="10"/>
    </location>
</feature>
<dbReference type="GO" id="GO:0042790">
    <property type="term" value="P:nucleolar large rRNA transcription by RNA polymerase I"/>
    <property type="evidence" value="ECO:0007669"/>
    <property type="project" value="InterPro"/>
</dbReference>
<dbReference type="InterPro" id="IPR009057">
    <property type="entry name" value="Homeodomain-like_sf"/>
</dbReference>
<organism evidence="3 4">
    <name type="scientific">Ophiocordyceps polyrhachis-furcata BCC 54312</name>
    <dbReference type="NCBI Taxonomy" id="1330021"/>
    <lineage>
        <taxon>Eukaryota</taxon>
        <taxon>Fungi</taxon>
        <taxon>Dikarya</taxon>
        <taxon>Ascomycota</taxon>
        <taxon>Pezizomycotina</taxon>
        <taxon>Sordariomycetes</taxon>
        <taxon>Hypocreomycetidae</taxon>
        <taxon>Hypocreales</taxon>
        <taxon>Ophiocordycipitaceae</taxon>
        <taxon>Ophiocordyceps</taxon>
    </lineage>
</organism>
<keyword evidence="4" id="KW-1185">Reference proteome</keyword>
<feature type="region of interest" description="Disordered" evidence="1">
    <location>
        <begin position="377"/>
        <end position="420"/>
    </location>
</feature>
<dbReference type="EMBL" id="LKCN02000014">
    <property type="protein sequence ID" value="RCI09506.1"/>
    <property type="molecule type" value="Genomic_DNA"/>
</dbReference>
<dbReference type="GO" id="GO:0000182">
    <property type="term" value="F:rDNA binding"/>
    <property type="evidence" value="ECO:0007669"/>
    <property type="project" value="TreeGrafter"/>
</dbReference>
<proteinExistence type="predicted"/>
<evidence type="ECO:0000259" key="2">
    <source>
        <dbReference type="SMART" id="SM00717"/>
    </source>
</evidence>
<name>A0A367L4Z8_9HYPO</name>
<accession>A0A367L4Z8</accession>
<gene>
    <name evidence="3" type="ORF">L249_4080</name>
</gene>
<dbReference type="GO" id="GO:0001181">
    <property type="term" value="F:RNA polymerase I general transcription initiation factor activity"/>
    <property type="evidence" value="ECO:0007669"/>
    <property type="project" value="TreeGrafter"/>
</dbReference>
<reference evidence="3 4" key="1">
    <citation type="journal article" date="2015" name="BMC Genomics">
        <title>Insights from the genome of Ophiocordyceps polyrhachis-furcata to pathogenicity and host specificity in insect fungi.</title>
        <authorList>
            <person name="Wichadakul D."/>
            <person name="Kobmoo N."/>
            <person name="Ingsriswang S."/>
            <person name="Tangphatsornruang S."/>
            <person name="Chantasingh D."/>
            <person name="Luangsa-ard J.J."/>
            <person name="Eurwilaichitr L."/>
        </authorList>
    </citation>
    <scope>NUCLEOTIDE SEQUENCE [LARGE SCALE GENOMIC DNA]</scope>
    <source>
        <strain evidence="3 4">BCC 54312</strain>
    </source>
</reference>
<dbReference type="GO" id="GO:0000500">
    <property type="term" value="C:RNA polymerase I upstream activating factor complex"/>
    <property type="evidence" value="ECO:0007669"/>
    <property type="project" value="InterPro"/>
</dbReference>
<dbReference type="AlphaFoldDB" id="A0A367L4Z8"/>
<dbReference type="PANTHER" id="PTHR28079:SF1">
    <property type="entry name" value="RNA POLYMERASE I-SPECIFIC TRANSCRIPTION INITIATION FACTOR RRN5"/>
    <property type="match status" value="1"/>
</dbReference>
<feature type="domain" description="Myb-like" evidence="2">
    <location>
        <begin position="96"/>
        <end position="145"/>
    </location>
</feature>
<comment type="caution">
    <text evidence="3">The sequence shown here is derived from an EMBL/GenBank/DDBJ whole genome shotgun (WGS) entry which is preliminary data.</text>
</comment>
<dbReference type="InterPro" id="IPR001005">
    <property type="entry name" value="SANT/Myb"/>
</dbReference>
<feature type="compositionally biased region" description="Polar residues" evidence="1">
    <location>
        <begin position="381"/>
        <end position="393"/>
    </location>
</feature>
<feature type="region of interest" description="Disordered" evidence="1">
    <location>
        <begin position="1"/>
        <end position="54"/>
    </location>
</feature>
<dbReference type="PANTHER" id="PTHR28079">
    <property type="entry name" value="RNA POLYMERASE I-SPECIFIC TRANSCRIPTION INITIATION FACTOR RRN5"/>
    <property type="match status" value="1"/>
</dbReference>
<sequence length="531" mass="60189">MSNDDDDSDSDYNVIDDQSLSASDSQQPNDTTALSASSAGTARKRKRRLPPAASPFKRQRAIFNADYLDLLNHDIDDAANRACLDDDFDLPPNQVGLTSWSSLEKQLFFEALARLGRHDLPGIASRVGTKSVIEIRHYLHYLKEADAIRNQQAGDSFLEVAEYPAAVELSQQCCHALEQAADAISLRQENEEMKREAKKWGDCWNVTPDIAEQLVVGDDEDPSDAQPPPAFAQLFDLPRWLQLSEQVLMNSSVPGDNWHSVGSDTPSIWATALDDFYSLAVSLTRRLVQTTLFISMSRIRSKKRIVPRTRDIVRRRDVEAAVKSLGLTPNTWHFWLTSARRLRLRVCRQLPATRNDGAEEEPMTFDELEAELGAEQDDQDTAGTQATIQPDDSSTSEDDEQLPDVSVKDEPLSSDQEQQEIAREANEVLWYTAADLRDVERARRPLERRIAMERRQEEQAQEWDAYASYQAELSMWSMLRETPPQDMPKAQEPAQLERSKLDVEGMYSGGGDWTSHLTFRDEWEAAEDRDR</sequence>
<protein>
    <recommendedName>
        <fullName evidence="2">Myb-like domain-containing protein</fullName>
    </recommendedName>
</protein>
<feature type="compositionally biased region" description="Low complexity" evidence="1">
    <location>
        <begin position="11"/>
        <end position="41"/>
    </location>
</feature>
<evidence type="ECO:0000313" key="4">
    <source>
        <dbReference type="Proteomes" id="UP000253664"/>
    </source>
</evidence>
<dbReference type="SUPFAM" id="SSF46689">
    <property type="entry name" value="Homeodomain-like"/>
    <property type="match status" value="1"/>
</dbReference>
<evidence type="ECO:0000313" key="3">
    <source>
        <dbReference type="EMBL" id="RCI09506.1"/>
    </source>
</evidence>
<evidence type="ECO:0000256" key="1">
    <source>
        <dbReference type="SAM" id="MobiDB-lite"/>
    </source>
</evidence>
<dbReference type="InterPro" id="IPR039601">
    <property type="entry name" value="Rrn5"/>
</dbReference>
<dbReference type="CDD" id="cd00167">
    <property type="entry name" value="SANT"/>
    <property type="match status" value="1"/>
</dbReference>
<dbReference type="Proteomes" id="UP000253664">
    <property type="component" value="Unassembled WGS sequence"/>
</dbReference>
<dbReference type="GO" id="GO:0006361">
    <property type="term" value="P:transcription initiation at RNA polymerase I promoter"/>
    <property type="evidence" value="ECO:0007669"/>
    <property type="project" value="TreeGrafter"/>
</dbReference>